<feature type="domain" description="FAS1" evidence="1">
    <location>
        <begin position="42"/>
        <end position="208"/>
    </location>
</feature>
<proteinExistence type="predicted"/>
<protein>
    <submittedName>
        <fullName evidence="2">Fasciclin domain-containing protein</fullName>
    </submittedName>
</protein>
<dbReference type="EMBL" id="JBEXAC010000002">
    <property type="protein sequence ID" value="MET7000755.1"/>
    <property type="molecule type" value="Genomic_DNA"/>
</dbReference>
<evidence type="ECO:0000259" key="1">
    <source>
        <dbReference type="PROSITE" id="PS50213"/>
    </source>
</evidence>
<dbReference type="PROSITE" id="PS51257">
    <property type="entry name" value="PROKAR_LIPOPROTEIN"/>
    <property type="match status" value="1"/>
</dbReference>
<reference evidence="2 3" key="1">
    <citation type="submission" date="2024-06" db="EMBL/GenBank/DDBJ databases">
        <title>Chitinophaga defluvii sp. nov., isolated from municipal sewage.</title>
        <authorList>
            <person name="Zhang L."/>
        </authorList>
    </citation>
    <scope>NUCLEOTIDE SEQUENCE [LARGE SCALE GENOMIC DNA]</scope>
    <source>
        <strain evidence="2 3">H8</strain>
    </source>
</reference>
<dbReference type="Pfam" id="PF02469">
    <property type="entry name" value="Fasciclin"/>
    <property type="match status" value="1"/>
</dbReference>
<dbReference type="Proteomes" id="UP001549749">
    <property type="component" value="Unassembled WGS sequence"/>
</dbReference>
<dbReference type="RefSeq" id="WP_354663308.1">
    <property type="nucleotide sequence ID" value="NZ_JBEXAC010000002.1"/>
</dbReference>
<gene>
    <name evidence="2" type="ORF">ABR189_25455</name>
</gene>
<comment type="caution">
    <text evidence="2">The sequence shown here is derived from an EMBL/GenBank/DDBJ whole genome shotgun (WGS) entry which is preliminary data.</text>
</comment>
<dbReference type="InterPro" id="IPR000782">
    <property type="entry name" value="FAS1_domain"/>
</dbReference>
<sequence length="221" mass="24674">MRCFKIKHAVCLLGIAGLMLGIGCKKDSGYYDFKNEAQVFNGSTYEYLQSKKGMFDSLLKVLDITPLGDSLKKGNNTLFAPTDLCFKAMMENLNAIRQVQGKEALHLGTVDRDELDSLLEKYIIRGVIPSDSMTYADGLMIYSMQTGYPMHGKQRATDATGYVGGGPHYINFSDTKRTQYIISWVTTVTSSINLKTKNGVVHVLKDDHVIGFNEFMTRLNN</sequence>
<keyword evidence="3" id="KW-1185">Reference proteome</keyword>
<dbReference type="InterPro" id="IPR036378">
    <property type="entry name" value="FAS1_dom_sf"/>
</dbReference>
<name>A0ABV2TCJ3_9BACT</name>
<evidence type="ECO:0000313" key="3">
    <source>
        <dbReference type="Proteomes" id="UP001549749"/>
    </source>
</evidence>
<evidence type="ECO:0000313" key="2">
    <source>
        <dbReference type="EMBL" id="MET7000755.1"/>
    </source>
</evidence>
<dbReference type="PROSITE" id="PS50213">
    <property type="entry name" value="FAS1"/>
    <property type="match status" value="1"/>
</dbReference>
<dbReference type="SUPFAM" id="SSF82153">
    <property type="entry name" value="FAS1 domain"/>
    <property type="match status" value="1"/>
</dbReference>
<organism evidence="2 3">
    <name type="scientific">Chitinophaga defluvii</name>
    <dbReference type="NCBI Taxonomy" id="3163343"/>
    <lineage>
        <taxon>Bacteria</taxon>
        <taxon>Pseudomonadati</taxon>
        <taxon>Bacteroidota</taxon>
        <taxon>Chitinophagia</taxon>
        <taxon>Chitinophagales</taxon>
        <taxon>Chitinophagaceae</taxon>
        <taxon>Chitinophaga</taxon>
    </lineage>
</organism>
<accession>A0ABV2TCJ3</accession>
<dbReference type="Gene3D" id="2.30.180.10">
    <property type="entry name" value="FAS1 domain"/>
    <property type="match status" value="1"/>
</dbReference>